<dbReference type="EMBL" id="BJWL01000002">
    <property type="protein sequence ID" value="GFY81767.1"/>
    <property type="molecule type" value="Genomic_DNA"/>
</dbReference>
<reference evidence="2 3" key="1">
    <citation type="submission" date="2019-07" db="EMBL/GenBank/DDBJ databases">
        <title>De Novo Assembly of kiwifruit Actinidia rufa.</title>
        <authorList>
            <person name="Sugita-Konishi S."/>
            <person name="Sato K."/>
            <person name="Mori E."/>
            <person name="Abe Y."/>
            <person name="Kisaki G."/>
            <person name="Hamano K."/>
            <person name="Suezawa K."/>
            <person name="Otani M."/>
            <person name="Fukuda T."/>
            <person name="Manabe T."/>
            <person name="Gomi K."/>
            <person name="Tabuchi M."/>
            <person name="Akimitsu K."/>
            <person name="Kataoka I."/>
        </authorList>
    </citation>
    <scope>NUCLEOTIDE SEQUENCE [LARGE SCALE GENOMIC DNA]</scope>
    <source>
        <strain evidence="3">cv. Fuchu</strain>
    </source>
</reference>
<dbReference type="AlphaFoldDB" id="A0A7J0E7W7"/>
<accession>A0A7J0E7W7</accession>
<evidence type="ECO:0000313" key="2">
    <source>
        <dbReference type="EMBL" id="GFY81767.1"/>
    </source>
</evidence>
<sequence>MPPLSRSEKPSPTKTPPSPPMQSKAIAINNNPGSEGLELEEDGRERETLIDPRPRRVF</sequence>
<dbReference type="Proteomes" id="UP000585474">
    <property type="component" value="Unassembled WGS sequence"/>
</dbReference>
<proteinExistence type="predicted"/>
<evidence type="ECO:0000256" key="1">
    <source>
        <dbReference type="SAM" id="MobiDB-lite"/>
    </source>
</evidence>
<gene>
    <name evidence="2" type="ORF">Acr_02g0000070</name>
</gene>
<comment type="caution">
    <text evidence="2">The sequence shown here is derived from an EMBL/GenBank/DDBJ whole genome shotgun (WGS) entry which is preliminary data.</text>
</comment>
<feature type="compositionally biased region" description="Basic and acidic residues" evidence="1">
    <location>
        <begin position="1"/>
        <end position="11"/>
    </location>
</feature>
<name>A0A7J0E7W7_9ERIC</name>
<evidence type="ECO:0000313" key="3">
    <source>
        <dbReference type="Proteomes" id="UP000585474"/>
    </source>
</evidence>
<organism evidence="2 3">
    <name type="scientific">Actinidia rufa</name>
    <dbReference type="NCBI Taxonomy" id="165716"/>
    <lineage>
        <taxon>Eukaryota</taxon>
        <taxon>Viridiplantae</taxon>
        <taxon>Streptophyta</taxon>
        <taxon>Embryophyta</taxon>
        <taxon>Tracheophyta</taxon>
        <taxon>Spermatophyta</taxon>
        <taxon>Magnoliopsida</taxon>
        <taxon>eudicotyledons</taxon>
        <taxon>Gunneridae</taxon>
        <taxon>Pentapetalae</taxon>
        <taxon>asterids</taxon>
        <taxon>Ericales</taxon>
        <taxon>Actinidiaceae</taxon>
        <taxon>Actinidia</taxon>
    </lineage>
</organism>
<keyword evidence="3" id="KW-1185">Reference proteome</keyword>
<feature type="compositionally biased region" description="Basic and acidic residues" evidence="1">
    <location>
        <begin position="43"/>
        <end position="58"/>
    </location>
</feature>
<feature type="region of interest" description="Disordered" evidence="1">
    <location>
        <begin position="1"/>
        <end position="58"/>
    </location>
</feature>
<protein>
    <submittedName>
        <fullName evidence="2">Uncharacterized protein</fullName>
    </submittedName>
</protein>